<keyword evidence="2" id="KW-1185">Reference proteome</keyword>
<evidence type="ECO:0000313" key="1">
    <source>
        <dbReference type="EMBL" id="KAJ5615977.1"/>
    </source>
</evidence>
<accession>A0AAD6H7X6</accession>
<comment type="caution">
    <text evidence="1">The sequence shown here is derived from an EMBL/GenBank/DDBJ whole genome shotgun (WGS) entry which is preliminary data.</text>
</comment>
<gene>
    <name evidence="1" type="ORF">N7537_001091</name>
</gene>
<dbReference type="Proteomes" id="UP001213799">
    <property type="component" value="Unassembled WGS sequence"/>
</dbReference>
<name>A0AAD6H7X6_9EURO</name>
<reference evidence="1" key="1">
    <citation type="journal article" date="2023" name="IMA Fungus">
        <title>Comparative genomic study of the Penicillium genus elucidates a diverse pangenome and 15 lateral gene transfer events.</title>
        <authorList>
            <person name="Petersen C."/>
            <person name="Sorensen T."/>
            <person name="Nielsen M.R."/>
            <person name="Sondergaard T.E."/>
            <person name="Sorensen J.L."/>
            <person name="Fitzpatrick D.A."/>
            <person name="Frisvad J.C."/>
            <person name="Nielsen K.L."/>
        </authorList>
    </citation>
    <scope>NUCLEOTIDE SEQUENCE</scope>
    <source>
        <strain evidence="1">IBT 12815</strain>
    </source>
</reference>
<reference evidence="1" key="2">
    <citation type="submission" date="2023-01" db="EMBL/GenBank/DDBJ databases">
        <authorList>
            <person name="Petersen C."/>
        </authorList>
    </citation>
    <scope>NUCLEOTIDE SEQUENCE</scope>
    <source>
        <strain evidence="1">IBT 12815</strain>
    </source>
</reference>
<protein>
    <submittedName>
        <fullName evidence="1">Uncharacterized protein</fullName>
    </submittedName>
</protein>
<sequence>MQREHLVCLLLQPPTQQASSNSLVQFDMLFSSTPFWNKSQLSHWQDKPDTFNQAPYIKESSTREWKEALKQRRNILYDKVVFPLEDLLQGTKWMDDFTKIAPLNMPSKITAIQEPTIVPESPKERKVLKPKKKRTKSEKCASDWLLRLKSFNRELSMLI</sequence>
<dbReference type="GeneID" id="81582391"/>
<evidence type="ECO:0000313" key="2">
    <source>
        <dbReference type="Proteomes" id="UP001213799"/>
    </source>
</evidence>
<dbReference type="RefSeq" id="XP_056757144.1">
    <property type="nucleotide sequence ID" value="XM_056892149.1"/>
</dbReference>
<proteinExistence type="predicted"/>
<organism evidence="1 2">
    <name type="scientific">Penicillium hordei</name>
    <dbReference type="NCBI Taxonomy" id="40994"/>
    <lineage>
        <taxon>Eukaryota</taxon>
        <taxon>Fungi</taxon>
        <taxon>Dikarya</taxon>
        <taxon>Ascomycota</taxon>
        <taxon>Pezizomycotina</taxon>
        <taxon>Eurotiomycetes</taxon>
        <taxon>Eurotiomycetidae</taxon>
        <taxon>Eurotiales</taxon>
        <taxon>Aspergillaceae</taxon>
        <taxon>Penicillium</taxon>
    </lineage>
</organism>
<dbReference type="EMBL" id="JAQJAE010000001">
    <property type="protein sequence ID" value="KAJ5615977.1"/>
    <property type="molecule type" value="Genomic_DNA"/>
</dbReference>
<dbReference type="AlphaFoldDB" id="A0AAD6H7X6"/>